<dbReference type="Proteomes" id="UP001237642">
    <property type="component" value="Unassembled WGS sequence"/>
</dbReference>
<protein>
    <submittedName>
        <fullName evidence="2">Uncharacterized protein</fullName>
    </submittedName>
</protein>
<dbReference type="EMBL" id="JAUIZM010000001">
    <property type="protein sequence ID" value="KAK1401020.1"/>
    <property type="molecule type" value="Genomic_DNA"/>
</dbReference>
<evidence type="ECO:0000313" key="2">
    <source>
        <dbReference type="EMBL" id="KAK1401020.1"/>
    </source>
</evidence>
<accession>A0AAD8JEM3</accession>
<dbReference type="AlphaFoldDB" id="A0AAD8JEM3"/>
<gene>
    <name evidence="2" type="ORF">POM88_000625</name>
</gene>
<dbReference type="PANTHER" id="PTHR19241">
    <property type="entry name" value="ATP-BINDING CASSETTE TRANSPORTER"/>
    <property type="match status" value="1"/>
</dbReference>
<keyword evidence="1" id="KW-0813">Transport</keyword>
<proteinExistence type="predicted"/>
<organism evidence="2 3">
    <name type="scientific">Heracleum sosnowskyi</name>
    <dbReference type="NCBI Taxonomy" id="360622"/>
    <lineage>
        <taxon>Eukaryota</taxon>
        <taxon>Viridiplantae</taxon>
        <taxon>Streptophyta</taxon>
        <taxon>Embryophyta</taxon>
        <taxon>Tracheophyta</taxon>
        <taxon>Spermatophyta</taxon>
        <taxon>Magnoliopsida</taxon>
        <taxon>eudicotyledons</taxon>
        <taxon>Gunneridae</taxon>
        <taxon>Pentapetalae</taxon>
        <taxon>asterids</taxon>
        <taxon>campanulids</taxon>
        <taxon>Apiales</taxon>
        <taxon>Apiaceae</taxon>
        <taxon>Apioideae</taxon>
        <taxon>apioid superclade</taxon>
        <taxon>Tordylieae</taxon>
        <taxon>Tordyliinae</taxon>
        <taxon>Heracleum</taxon>
    </lineage>
</organism>
<keyword evidence="3" id="KW-1185">Reference proteome</keyword>
<sequence length="149" mass="17513">MLMAEGKIVFHGPRIQILEFFEGCGFRCPERKGVADFLQEVKSRNDQAQYWYRTEHAYTYVSVGTFSEKFKESPFWKNLEEEISEAFFKSKIHDDSISFNIYSISKWNLFNACMSREFLLMRMNSFIYIFKSVQVAFCTSVLLSSVTNP</sequence>
<comment type="caution">
    <text evidence="2">The sequence shown here is derived from an EMBL/GenBank/DDBJ whole genome shotgun (WGS) entry which is preliminary data.</text>
</comment>
<name>A0AAD8JEM3_9APIA</name>
<evidence type="ECO:0000256" key="1">
    <source>
        <dbReference type="ARBA" id="ARBA00022448"/>
    </source>
</evidence>
<reference evidence="2" key="1">
    <citation type="submission" date="2023-02" db="EMBL/GenBank/DDBJ databases">
        <title>Genome of toxic invasive species Heracleum sosnowskyi carries increased number of genes despite the absence of recent whole-genome duplications.</title>
        <authorList>
            <person name="Schelkunov M."/>
            <person name="Shtratnikova V."/>
            <person name="Makarenko M."/>
            <person name="Klepikova A."/>
            <person name="Omelchenko D."/>
            <person name="Novikova G."/>
            <person name="Obukhova E."/>
            <person name="Bogdanov V."/>
            <person name="Penin A."/>
            <person name="Logacheva M."/>
        </authorList>
    </citation>
    <scope>NUCLEOTIDE SEQUENCE</scope>
    <source>
        <strain evidence="2">Hsosn_3</strain>
        <tissue evidence="2">Leaf</tissue>
    </source>
</reference>
<evidence type="ECO:0000313" key="3">
    <source>
        <dbReference type="Proteomes" id="UP001237642"/>
    </source>
</evidence>
<reference evidence="2" key="2">
    <citation type="submission" date="2023-05" db="EMBL/GenBank/DDBJ databases">
        <authorList>
            <person name="Schelkunov M.I."/>
        </authorList>
    </citation>
    <scope>NUCLEOTIDE SEQUENCE</scope>
    <source>
        <strain evidence="2">Hsosn_3</strain>
        <tissue evidence="2">Leaf</tissue>
    </source>
</reference>